<name>D9QIN2_BRESC</name>
<feature type="domain" description="SnoaL-like" evidence="1">
    <location>
        <begin position="196"/>
        <end position="320"/>
    </location>
</feature>
<feature type="domain" description="SnoaL-like" evidence="1">
    <location>
        <begin position="416"/>
        <end position="541"/>
    </location>
</feature>
<dbReference type="InParanoid" id="D9QIN2"/>
<dbReference type="STRING" id="633149.Bresu_2055"/>
<proteinExistence type="predicted"/>
<evidence type="ECO:0000259" key="1">
    <source>
        <dbReference type="Pfam" id="PF13577"/>
    </source>
</evidence>
<evidence type="ECO:0000313" key="3">
    <source>
        <dbReference type="Proteomes" id="UP000002696"/>
    </source>
</evidence>
<keyword evidence="3" id="KW-1185">Reference proteome</keyword>
<dbReference type="SUPFAM" id="SSF54427">
    <property type="entry name" value="NTF2-like"/>
    <property type="match status" value="3"/>
</dbReference>
<reference evidence="3" key="1">
    <citation type="journal article" date="2011" name="J. Bacteriol.">
        <title>Genome sequences of eight morphologically diverse alphaproteobacteria.</title>
        <authorList>
            <consortium name="US DOE Joint Genome Institute"/>
            <person name="Brown P.J."/>
            <person name="Kysela D.T."/>
            <person name="Buechlein A."/>
            <person name="Hemmerich C."/>
            <person name="Brun Y.V."/>
        </authorList>
    </citation>
    <scope>NUCLEOTIDE SEQUENCE [LARGE SCALE GENOMIC DNA]</scope>
    <source>
        <strain evidence="3">ATCC 15264 / DSM 4735 / LMG 14903 / NBRC 16000 / CB 81</strain>
    </source>
</reference>
<gene>
    <name evidence="2" type="ordered locus">Bresu_2055</name>
</gene>
<dbReference type="HOGENOM" id="CLU_390751_0_0_5"/>
<dbReference type="EMBL" id="CP002102">
    <property type="protein sequence ID" value="ADL01365.1"/>
    <property type="molecule type" value="Genomic_DNA"/>
</dbReference>
<feature type="domain" description="SnoaL-like" evidence="1">
    <location>
        <begin position="9"/>
        <end position="134"/>
    </location>
</feature>
<dbReference type="AlphaFoldDB" id="D9QIN2"/>
<dbReference type="OrthoDB" id="7541204at2"/>
<protein>
    <recommendedName>
        <fullName evidence="1">SnoaL-like domain-containing protein</fullName>
    </recommendedName>
</protein>
<dbReference type="KEGG" id="bsb:Bresu_2055"/>
<dbReference type="Proteomes" id="UP000002696">
    <property type="component" value="Chromosome"/>
</dbReference>
<evidence type="ECO:0000313" key="2">
    <source>
        <dbReference type="EMBL" id="ADL01365.1"/>
    </source>
</evidence>
<dbReference type="Pfam" id="PF13577">
    <property type="entry name" value="SnoaL_4"/>
    <property type="match status" value="3"/>
</dbReference>
<organism evidence="2 3">
    <name type="scientific">Brevundimonas subvibrioides (strain ATCC 15264 / DSM 4735 / LMG 14903 / NBRC 16000 / CB 81)</name>
    <name type="common">Caulobacter subvibrioides</name>
    <dbReference type="NCBI Taxonomy" id="633149"/>
    <lineage>
        <taxon>Bacteria</taxon>
        <taxon>Pseudomonadati</taxon>
        <taxon>Pseudomonadota</taxon>
        <taxon>Alphaproteobacteria</taxon>
        <taxon>Caulobacterales</taxon>
        <taxon>Caulobacteraceae</taxon>
        <taxon>Brevundimonas</taxon>
    </lineage>
</organism>
<dbReference type="InterPro" id="IPR032710">
    <property type="entry name" value="NTF2-like_dom_sf"/>
</dbReference>
<dbReference type="RefSeq" id="WP_013269466.1">
    <property type="nucleotide sequence ID" value="NC_014375.1"/>
</dbReference>
<sequence>MGRVAAQVERVESVRAIKRLQHAWAHYAQIGLWDDIAALFAADGVFVRGELRITGPSAIRDHLRQTVGEVAQGRLLVDLVMSPVVTLSADGRSGKGRWHELTIDAVAGERADWAGGIQENDYVLEEGAWKIASLHAFPQFAGPYLDGWRNVVDPPQAVEYHFSPASAGRPATDLPDNWPVPDTADVAQDVSVRIVRLEDEAAIVRLQNSWGYYVDRRQWDDVADLFAEDGRLVLAGGDVVGPDAIRQRLEAVHPAGLRHGELNDHLLFAPVVTVDHGGQTASARGIVLGMLGLNHVEAHWTVATCENSYVKQDGVWRLAAARLYPRAAADYVLGWAGSQVTDHPTWALAAASGDVCHPVAAFPEIQFEHPVRGGRPSFPPATTVLAVSSVDARSVREAPDPTPTTDGLERRLAATAAVDAVENIATAYGYYIDEFRWAEVRDLFSTHGWKELSYIGTYVGRDRVYQSLIHRYGDKGRVSSFLAIHQKIQPVITVAADAGSARMHLRLFQVGSLPTGPGPFIGGVYEDEAVLEDGVWKLSGMDLDYIWFSGYRDGWGRVDPAAARQFAPGPDVLADYPPDRPLRGPVFSPFPDAEPLPFHFRNPVSGREPPLLLE</sequence>
<dbReference type="BioCyc" id="BSUB633149:G1GM8-2052-MONOMER"/>
<accession>D9QIN2</accession>
<dbReference type="InterPro" id="IPR037401">
    <property type="entry name" value="SnoaL-like"/>
</dbReference>
<dbReference type="eggNOG" id="ENOG5032HXH">
    <property type="taxonomic scope" value="Bacteria"/>
</dbReference>
<dbReference type="Gene3D" id="3.10.450.50">
    <property type="match status" value="3"/>
</dbReference>